<dbReference type="AlphaFoldDB" id="A0A6J6QQV5"/>
<reference evidence="6" key="1">
    <citation type="submission" date="2020-05" db="EMBL/GenBank/DDBJ databases">
        <authorList>
            <person name="Chiriac C."/>
            <person name="Salcher M."/>
            <person name="Ghai R."/>
            <person name="Kavagutti S V."/>
        </authorList>
    </citation>
    <scope>NUCLEOTIDE SEQUENCE</scope>
</reference>
<evidence type="ECO:0000256" key="2">
    <source>
        <dbReference type="ARBA" id="ARBA00010790"/>
    </source>
</evidence>
<comment type="similarity">
    <text evidence="2">Belongs to the GMC oxidoreductase family.</text>
</comment>
<dbReference type="GO" id="GO:0050660">
    <property type="term" value="F:flavin adenine dinucleotide binding"/>
    <property type="evidence" value="ECO:0007669"/>
    <property type="project" value="InterPro"/>
</dbReference>
<dbReference type="EMBL" id="CAFBQP010000069">
    <property type="protein sequence ID" value="CAB5066021.1"/>
    <property type="molecule type" value="Genomic_DNA"/>
</dbReference>
<comment type="cofactor">
    <cofactor evidence="1">
        <name>FAD</name>
        <dbReference type="ChEBI" id="CHEBI:57692"/>
    </cofactor>
</comment>
<dbReference type="Gene3D" id="3.50.50.60">
    <property type="entry name" value="FAD/NAD(P)-binding domain"/>
    <property type="match status" value="1"/>
</dbReference>
<evidence type="ECO:0000256" key="3">
    <source>
        <dbReference type="ARBA" id="ARBA00022630"/>
    </source>
</evidence>
<dbReference type="EMBL" id="CAEZXX010000073">
    <property type="protein sequence ID" value="CAB4711348.1"/>
    <property type="molecule type" value="Genomic_DNA"/>
</dbReference>
<dbReference type="PROSITE" id="PS00623">
    <property type="entry name" value="GMC_OXRED_1"/>
    <property type="match status" value="1"/>
</dbReference>
<dbReference type="Pfam" id="PF00732">
    <property type="entry name" value="GMC_oxred_N"/>
    <property type="match status" value="1"/>
</dbReference>
<organism evidence="6">
    <name type="scientific">freshwater metagenome</name>
    <dbReference type="NCBI Taxonomy" id="449393"/>
    <lineage>
        <taxon>unclassified sequences</taxon>
        <taxon>metagenomes</taxon>
        <taxon>ecological metagenomes</taxon>
    </lineage>
</organism>
<dbReference type="SUPFAM" id="SSF54373">
    <property type="entry name" value="FAD-linked reductases, C-terminal domain"/>
    <property type="match status" value="1"/>
</dbReference>
<dbReference type="PANTHER" id="PTHR11552">
    <property type="entry name" value="GLUCOSE-METHANOL-CHOLINE GMC OXIDOREDUCTASE"/>
    <property type="match status" value="1"/>
</dbReference>
<dbReference type="InterPro" id="IPR000172">
    <property type="entry name" value="GMC_OxRdtase_N"/>
</dbReference>
<keyword evidence="3" id="KW-0285">Flavoprotein</keyword>
<dbReference type="EMBL" id="CAFBLR010000057">
    <property type="protein sequence ID" value="CAB4871365.1"/>
    <property type="molecule type" value="Genomic_DNA"/>
</dbReference>
<evidence type="ECO:0000259" key="5">
    <source>
        <dbReference type="PROSITE" id="PS00623"/>
    </source>
</evidence>
<dbReference type="PIRSF" id="PIRSF000137">
    <property type="entry name" value="Alcohol_oxidase"/>
    <property type="match status" value="1"/>
</dbReference>
<dbReference type="EMBL" id="CAEZYY010000003">
    <property type="protein sequence ID" value="CAB4740862.1"/>
    <property type="molecule type" value="Genomic_DNA"/>
</dbReference>
<dbReference type="InterPro" id="IPR007867">
    <property type="entry name" value="GMC_OxRtase_C"/>
</dbReference>
<dbReference type="GO" id="GO:0016614">
    <property type="term" value="F:oxidoreductase activity, acting on CH-OH group of donors"/>
    <property type="evidence" value="ECO:0007669"/>
    <property type="project" value="InterPro"/>
</dbReference>
<proteinExistence type="inferred from homology"/>
<feature type="domain" description="Glucose-methanol-choline oxidoreductase N-terminal" evidence="5">
    <location>
        <begin position="81"/>
        <end position="104"/>
    </location>
</feature>
<name>A0A6J6QQV5_9ZZZZ</name>
<evidence type="ECO:0000313" key="7">
    <source>
        <dbReference type="EMBL" id="CAB4740862.1"/>
    </source>
</evidence>
<evidence type="ECO:0000313" key="8">
    <source>
        <dbReference type="EMBL" id="CAB4871365.1"/>
    </source>
</evidence>
<evidence type="ECO:0000313" key="9">
    <source>
        <dbReference type="EMBL" id="CAB5066021.1"/>
    </source>
</evidence>
<accession>A0A6J6QQV5</accession>
<gene>
    <name evidence="6" type="ORF">UFOPK2602_01177</name>
    <name evidence="7" type="ORF">UFOPK2806_00366</name>
    <name evidence="8" type="ORF">UFOPK3417_00761</name>
    <name evidence="9" type="ORF">UFOPK4306_01717</name>
</gene>
<dbReference type="Gene3D" id="3.30.410.40">
    <property type="match status" value="1"/>
</dbReference>
<dbReference type="SUPFAM" id="SSF51905">
    <property type="entry name" value="FAD/NAD(P)-binding domain"/>
    <property type="match status" value="1"/>
</dbReference>
<dbReference type="Pfam" id="PF05199">
    <property type="entry name" value="GMC_oxred_C"/>
    <property type="match status" value="1"/>
</dbReference>
<dbReference type="InterPro" id="IPR012132">
    <property type="entry name" value="GMC_OxRdtase"/>
</dbReference>
<evidence type="ECO:0000256" key="1">
    <source>
        <dbReference type="ARBA" id="ARBA00001974"/>
    </source>
</evidence>
<protein>
    <submittedName>
        <fullName evidence="6">Unannotated protein</fullName>
    </submittedName>
</protein>
<evidence type="ECO:0000313" key="6">
    <source>
        <dbReference type="EMBL" id="CAB4711348.1"/>
    </source>
</evidence>
<dbReference type="InterPro" id="IPR036188">
    <property type="entry name" value="FAD/NAD-bd_sf"/>
</dbReference>
<sequence length="446" mass="46852">MYDFVIVGAGSAGAVLAARLSENPGTQVLLLEAGPDHAVHDTPAGISGANFFSALEEPGRRWPGLLASRTPGQERVQYQRGRGVGGSSAVNAMVAIPGIPDDYDRWAGLGATGWDWASLAPWFARTSLVLNRAAASEVGPVSRAVLEALPKQASAVPLTRSALGRRVSTNDCYLQPARQRPNLHIRGSAEVDRVLFRGRAAVGVRLVDGTEFEAGEVIVCAGTIHSPVLLLRSGVDTPGVGDGLKDHAAFPVSIALDPQVAWDPAALPISVLARLSSGESPADLQLLPMDNLGPSVPNTGLVMVALMEVRSTGSVRPGVDPLGDPIIDFNLLADPVDERRLLSGVRQLERLLGHPALRALGLAVIPPTDPAGVRANLGDYVHASGTCAIGRVLDPQCRVIGYEGLRVCDASVMPDLPRANTHLTTVVIAERVAAFVSGQPRRLARP</sequence>
<dbReference type="PANTHER" id="PTHR11552:SF147">
    <property type="entry name" value="CHOLINE DEHYDROGENASE, MITOCHONDRIAL"/>
    <property type="match status" value="1"/>
</dbReference>
<keyword evidence="4" id="KW-0274">FAD</keyword>
<evidence type="ECO:0000256" key="4">
    <source>
        <dbReference type="ARBA" id="ARBA00022827"/>
    </source>
</evidence>